<dbReference type="InterPro" id="IPR012336">
    <property type="entry name" value="Thioredoxin-like_fold"/>
</dbReference>
<reference evidence="2" key="1">
    <citation type="submission" date="2018-06" db="EMBL/GenBank/DDBJ databases">
        <authorList>
            <person name="Zhirakovskaya E."/>
        </authorList>
    </citation>
    <scope>NUCLEOTIDE SEQUENCE</scope>
</reference>
<gene>
    <name evidence="2" type="ORF">MNBD_GAMMA03-1765</name>
</gene>
<dbReference type="EMBL" id="UOFC01000093">
    <property type="protein sequence ID" value="VAW46290.1"/>
    <property type="molecule type" value="Genomic_DNA"/>
</dbReference>
<proteinExistence type="predicted"/>
<name>A0A3B0W167_9ZZZZ</name>
<dbReference type="AlphaFoldDB" id="A0A3B0W167"/>
<organism evidence="2">
    <name type="scientific">hydrothermal vent metagenome</name>
    <dbReference type="NCBI Taxonomy" id="652676"/>
    <lineage>
        <taxon>unclassified sequences</taxon>
        <taxon>metagenomes</taxon>
        <taxon>ecological metagenomes</taxon>
    </lineage>
</organism>
<accession>A0A3B0W167</accession>
<feature type="domain" description="Thioredoxin-like fold" evidence="1">
    <location>
        <begin position="56"/>
        <end position="147"/>
    </location>
</feature>
<protein>
    <recommendedName>
        <fullName evidence="1">Thioredoxin-like fold domain-containing protein</fullName>
    </recommendedName>
</protein>
<dbReference type="InterPro" id="IPR036249">
    <property type="entry name" value="Thioredoxin-like_sf"/>
</dbReference>
<dbReference type="Gene3D" id="3.40.30.10">
    <property type="entry name" value="Glutaredoxin"/>
    <property type="match status" value="1"/>
</dbReference>
<dbReference type="Pfam" id="PF13098">
    <property type="entry name" value="Thioredoxin_2"/>
    <property type="match status" value="1"/>
</dbReference>
<evidence type="ECO:0000259" key="1">
    <source>
        <dbReference type="Pfam" id="PF13098"/>
    </source>
</evidence>
<sequence>MKTIFSSPLFFLVLLGLIIGVLLTNHSVSAQSKTTGTHNSYFKEAWDLQQIGTLSKQKNLPIMLMFGAEYCEYCKLLIEEVLEPMALSGLYDEKVIIMRHIGVDEPKRIPDWNGHLIKKSQWAYQLNADLTPTVLFVNSTGKEVAPRIIGIPEITLYASLIHQNINTAYQNMGLEKYIPATPELLYLQTNENSRAK</sequence>
<evidence type="ECO:0000313" key="2">
    <source>
        <dbReference type="EMBL" id="VAW46290.1"/>
    </source>
</evidence>
<dbReference type="SUPFAM" id="SSF52833">
    <property type="entry name" value="Thioredoxin-like"/>
    <property type="match status" value="1"/>
</dbReference>